<dbReference type="InterPro" id="IPR037523">
    <property type="entry name" value="VOC_core"/>
</dbReference>
<keyword evidence="3" id="KW-1185">Reference proteome</keyword>
<proteinExistence type="predicted"/>
<sequence>MAKFTIKSLDHLVLTVRSIFATISFYTTHLGMKHEAFVSPKDAAYRYLQQHQRKINLHQSGRKFEPKAQTVQPGIADVCFLTETRVEEVLGAFRDAEIEVLEGGSVVGRPGSYGGVSMVSDYA</sequence>
<reference evidence="2 3" key="1">
    <citation type="submission" date="2016-12" db="EMBL/GenBank/DDBJ databases">
        <title>The genomes of Aspergillus section Nigri reveals drivers in fungal speciation.</title>
        <authorList>
            <consortium name="DOE Joint Genome Institute"/>
            <person name="Vesth T.C."/>
            <person name="Nybo J."/>
            <person name="Theobald S."/>
            <person name="Brandl J."/>
            <person name="Frisvad J.C."/>
            <person name="Nielsen K.F."/>
            <person name="Lyhne E.K."/>
            <person name="Kogle M.E."/>
            <person name="Kuo A."/>
            <person name="Riley R."/>
            <person name="Clum A."/>
            <person name="Nolan M."/>
            <person name="Lipzen A."/>
            <person name="Salamov A."/>
            <person name="Henrissat B."/>
            <person name="Wiebenga A."/>
            <person name="De Vries R.P."/>
            <person name="Grigoriev I.V."/>
            <person name="Mortensen U.H."/>
            <person name="Andersen M.R."/>
            <person name="Baker S.E."/>
        </authorList>
    </citation>
    <scope>NUCLEOTIDE SEQUENCE [LARGE SCALE GENOMIC DNA]</scope>
    <source>
        <strain evidence="2 3">CBS 117.55</strain>
    </source>
</reference>
<dbReference type="InterPro" id="IPR004360">
    <property type="entry name" value="Glyas_Fos-R_dOase_dom"/>
</dbReference>
<dbReference type="OrthoDB" id="5371818at2759"/>
<evidence type="ECO:0000259" key="1">
    <source>
        <dbReference type="PROSITE" id="PS51819"/>
    </source>
</evidence>
<dbReference type="STRING" id="1448321.A0A317X0V1"/>
<dbReference type="RefSeq" id="XP_025404028.1">
    <property type="nucleotide sequence ID" value="XM_025547647.1"/>
</dbReference>
<dbReference type="Pfam" id="PF00903">
    <property type="entry name" value="Glyoxalase"/>
    <property type="match status" value="1"/>
</dbReference>
<dbReference type="PROSITE" id="PS51819">
    <property type="entry name" value="VOC"/>
    <property type="match status" value="1"/>
</dbReference>
<name>A0A317X0V1_9EURO</name>
<evidence type="ECO:0000313" key="2">
    <source>
        <dbReference type="EMBL" id="PWY92289.1"/>
    </source>
</evidence>
<dbReference type="Gene3D" id="3.10.180.10">
    <property type="entry name" value="2,3-Dihydroxybiphenyl 1,2-Dioxygenase, domain 1"/>
    <property type="match status" value="1"/>
</dbReference>
<dbReference type="AlphaFoldDB" id="A0A317X0V1"/>
<dbReference type="SUPFAM" id="SSF54593">
    <property type="entry name" value="Glyoxalase/Bleomycin resistance protein/Dihydroxybiphenyl dioxygenase"/>
    <property type="match status" value="1"/>
</dbReference>
<dbReference type="GeneID" id="37069884"/>
<comment type="caution">
    <text evidence="2">The sequence shown here is derived from an EMBL/GenBank/DDBJ whole genome shotgun (WGS) entry which is preliminary data.</text>
</comment>
<dbReference type="VEuPathDB" id="FungiDB:BO70DRAFT_425007"/>
<dbReference type="Proteomes" id="UP000247233">
    <property type="component" value="Unassembled WGS sequence"/>
</dbReference>
<accession>A0A317X0V1</accession>
<gene>
    <name evidence="2" type="ORF">BO70DRAFT_425007</name>
</gene>
<dbReference type="InterPro" id="IPR029068">
    <property type="entry name" value="Glyas_Bleomycin-R_OHBP_Dase"/>
</dbReference>
<protein>
    <recommendedName>
        <fullName evidence="1">VOC domain-containing protein</fullName>
    </recommendedName>
</protein>
<feature type="domain" description="VOC" evidence="1">
    <location>
        <begin position="8"/>
        <end position="123"/>
    </location>
</feature>
<evidence type="ECO:0000313" key="3">
    <source>
        <dbReference type="Proteomes" id="UP000247233"/>
    </source>
</evidence>
<organism evidence="2 3">
    <name type="scientific">Aspergillus heteromorphus CBS 117.55</name>
    <dbReference type="NCBI Taxonomy" id="1448321"/>
    <lineage>
        <taxon>Eukaryota</taxon>
        <taxon>Fungi</taxon>
        <taxon>Dikarya</taxon>
        <taxon>Ascomycota</taxon>
        <taxon>Pezizomycotina</taxon>
        <taxon>Eurotiomycetes</taxon>
        <taxon>Eurotiomycetidae</taxon>
        <taxon>Eurotiales</taxon>
        <taxon>Aspergillaceae</taxon>
        <taxon>Aspergillus</taxon>
        <taxon>Aspergillus subgen. Circumdati</taxon>
    </lineage>
</organism>
<dbReference type="EMBL" id="MSFL01000001">
    <property type="protein sequence ID" value="PWY92289.1"/>
    <property type="molecule type" value="Genomic_DNA"/>
</dbReference>